<dbReference type="EMBL" id="HBGQ01018304">
    <property type="protein sequence ID" value="CAD9386838.1"/>
    <property type="molecule type" value="Transcribed_RNA"/>
</dbReference>
<reference evidence="3" key="1">
    <citation type="submission" date="2021-01" db="EMBL/GenBank/DDBJ databases">
        <authorList>
            <person name="Corre E."/>
            <person name="Pelletier E."/>
            <person name="Niang G."/>
            <person name="Scheremetjew M."/>
            <person name="Finn R."/>
            <person name="Kale V."/>
            <person name="Holt S."/>
            <person name="Cochrane G."/>
            <person name="Meng A."/>
            <person name="Brown T."/>
            <person name="Cohen L."/>
        </authorList>
    </citation>
    <scope>NUCLEOTIDE SEQUENCE</scope>
    <source>
        <strain evidence="3">CCMP2222</strain>
    </source>
</reference>
<gene>
    <name evidence="3" type="ORF">AAND1436_LOCUS9130</name>
</gene>
<accession>A0A7S2B6L7</accession>
<feature type="domain" description="Apoptosis-antagonizing transcription factor C-terminal" evidence="2">
    <location>
        <begin position="86"/>
        <end position="160"/>
    </location>
</feature>
<dbReference type="InterPro" id="IPR012617">
    <property type="entry name" value="AATF_C"/>
</dbReference>
<dbReference type="PANTHER" id="PTHR15565:SF0">
    <property type="entry name" value="PROTEIN AATF"/>
    <property type="match status" value="1"/>
</dbReference>
<dbReference type="Pfam" id="PF08164">
    <property type="entry name" value="TRAUB"/>
    <property type="match status" value="1"/>
</dbReference>
<dbReference type="AlphaFoldDB" id="A0A7S2B6L7"/>
<evidence type="ECO:0000313" key="3">
    <source>
        <dbReference type="EMBL" id="CAD9386838.1"/>
    </source>
</evidence>
<feature type="region of interest" description="Disordered" evidence="1">
    <location>
        <begin position="1"/>
        <end position="79"/>
    </location>
</feature>
<sequence>MDQSLATQMQALAEVEPAKLRQRCRPPPGRHAVFGAALTPSSASSSSAAAAGGDKASEASGAASKPEEGGEAEGAEQDIFDDREFYVQLLREVLASGGKPGESISREDKELQAELQGRRAAKKQAKAQVERRASKGRKIRYVPIEKLQNFMAPRPRESTDGMEVASGLGAVDAMLRALFSGGLGV</sequence>
<protein>
    <recommendedName>
        <fullName evidence="2">Apoptosis-antagonizing transcription factor C-terminal domain-containing protein</fullName>
    </recommendedName>
</protein>
<dbReference type="InterPro" id="IPR039223">
    <property type="entry name" value="AATF/Bfr2"/>
</dbReference>
<feature type="region of interest" description="Disordered" evidence="1">
    <location>
        <begin position="96"/>
        <end position="134"/>
    </location>
</feature>
<dbReference type="PANTHER" id="PTHR15565">
    <property type="entry name" value="AATF PROTEIN APOPTOSIS ANTAGONIZING TRANSCRIPTION FACTOR"/>
    <property type="match status" value="1"/>
</dbReference>
<evidence type="ECO:0000256" key="1">
    <source>
        <dbReference type="SAM" id="MobiDB-lite"/>
    </source>
</evidence>
<evidence type="ECO:0000259" key="2">
    <source>
        <dbReference type="Pfam" id="PF08164"/>
    </source>
</evidence>
<proteinExistence type="predicted"/>
<feature type="compositionally biased region" description="Polar residues" evidence="1">
    <location>
        <begin position="1"/>
        <end position="10"/>
    </location>
</feature>
<dbReference type="GO" id="GO:0005730">
    <property type="term" value="C:nucleolus"/>
    <property type="evidence" value="ECO:0007669"/>
    <property type="project" value="TreeGrafter"/>
</dbReference>
<feature type="compositionally biased region" description="Acidic residues" evidence="1">
    <location>
        <begin position="69"/>
        <end position="79"/>
    </location>
</feature>
<feature type="compositionally biased region" description="Low complexity" evidence="1">
    <location>
        <begin position="40"/>
        <end position="64"/>
    </location>
</feature>
<name>A0A7S2B6L7_9DINO</name>
<organism evidence="3">
    <name type="scientific">Alexandrium andersonii</name>
    <dbReference type="NCBI Taxonomy" id="327968"/>
    <lineage>
        <taxon>Eukaryota</taxon>
        <taxon>Sar</taxon>
        <taxon>Alveolata</taxon>
        <taxon>Dinophyceae</taxon>
        <taxon>Gonyaulacales</taxon>
        <taxon>Pyrocystaceae</taxon>
        <taxon>Alexandrium</taxon>
    </lineage>
</organism>